<feature type="domain" description="FCP1 homology" evidence="4">
    <location>
        <begin position="171"/>
        <end position="331"/>
    </location>
</feature>
<dbReference type="InterPro" id="IPR023214">
    <property type="entry name" value="HAD_sf"/>
</dbReference>
<evidence type="ECO:0000256" key="3">
    <source>
        <dbReference type="ARBA" id="ARBA00023242"/>
    </source>
</evidence>
<evidence type="ECO:0000259" key="4">
    <source>
        <dbReference type="PROSITE" id="PS50969"/>
    </source>
</evidence>
<dbReference type="Proteomes" id="UP000594260">
    <property type="component" value="Unplaced"/>
</dbReference>
<organism evidence="5 6">
    <name type="scientific">Varroa destructor</name>
    <name type="common">Honeybee mite</name>
    <dbReference type="NCBI Taxonomy" id="109461"/>
    <lineage>
        <taxon>Eukaryota</taxon>
        <taxon>Metazoa</taxon>
        <taxon>Ecdysozoa</taxon>
        <taxon>Arthropoda</taxon>
        <taxon>Chelicerata</taxon>
        <taxon>Arachnida</taxon>
        <taxon>Acari</taxon>
        <taxon>Parasitiformes</taxon>
        <taxon>Mesostigmata</taxon>
        <taxon>Gamasina</taxon>
        <taxon>Dermanyssoidea</taxon>
        <taxon>Varroidae</taxon>
        <taxon>Varroa</taxon>
    </lineage>
</organism>
<evidence type="ECO:0000313" key="5">
    <source>
        <dbReference type="EnsemblMetazoa" id="XP_022664835"/>
    </source>
</evidence>
<dbReference type="Gene3D" id="3.40.50.1000">
    <property type="entry name" value="HAD superfamily/HAD-like"/>
    <property type="match status" value="1"/>
</dbReference>
<dbReference type="SMART" id="SM00577">
    <property type="entry name" value="CPDc"/>
    <property type="match status" value="1"/>
</dbReference>
<dbReference type="KEGG" id="vde:111251943"/>
<name>A0A7M7MBT7_VARDE</name>
<dbReference type="InterPro" id="IPR029071">
    <property type="entry name" value="Ubiquitin-like_domsf"/>
</dbReference>
<dbReference type="AlphaFoldDB" id="A0A7M7MBT7"/>
<keyword evidence="6" id="KW-1185">Reference proteome</keyword>
<evidence type="ECO:0000313" key="6">
    <source>
        <dbReference type="Proteomes" id="UP000594260"/>
    </source>
</evidence>
<dbReference type="GO" id="GO:0005634">
    <property type="term" value="C:nucleus"/>
    <property type="evidence" value="ECO:0007669"/>
    <property type="project" value="UniProtKB-SubCell"/>
</dbReference>
<dbReference type="FunCoup" id="A0A7M7MBT7">
    <property type="interactions" value="2006"/>
</dbReference>
<dbReference type="PANTHER" id="PTHR48493:SF1">
    <property type="entry name" value="UBIQUITIN-LIKE DOMAIN-CONTAINING CTD PHOSPHATASE 1"/>
    <property type="match status" value="1"/>
</dbReference>
<evidence type="ECO:0000256" key="1">
    <source>
        <dbReference type="ARBA" id="ARBA00004123"/>
    </source>
</evidence>
<proteinExistence type="predicted"/>
<sequence>MNCCQRKKMSESSLPTFAVKWSGKEFPIEGLSDSTTLADLKQLLMEKTGVRVERQKIMGLKCKDRRSSKLIITKHKRRQNALPTEVSSRPAGDTDCLKDMGVKEKQKLMMIGSLEESIREAAKAPNPEEMPEVVNDLSMEEDIIAVADRPEFLDKIQKRVETIEIKEINAPREGKKLLVLDIDYTLFDHKSSAESAAELKRPFLHEFLASAYEDYDIVIWSATSMKWVDVKMKELGVTGHEKYKILFHLDSSAMISVWIPDKGLIDCKPLGVIWGKYPQYNRQNTIMFDDVSRNFIMNPQNGLKIKPFRDAHFTRDEDRELIQLARYLKCIARLDDFTKLRHRKWERYLDKYDK</sequence>
<dbReference type="GeneID" id="111251943"/>
<evidence type="ECO:0000256" key="2">
    <source>
        <dbReference type="ARBA" id="ARBA00022801"/>
    </source>
</evidence>
<dbReference type="Pfam" id="PF03031">
    <property type="entry name" value="NIF"/>
    <property type="match status" value="1"/>
</dbReference>
<dbReference type="SUPFAM" id="SSF56784">
    <property type="entry name" value="HAD-like"/>
    <property type="match status" value="1"/>
</dbReference>
<dbReference type="InParanoid" id="A0A7M7MBT7"/>
<dbReference type="CTD" id="134510"/>
<comment type="subcellular location">
    <subcellularLocation>
        <location evidence="1">Nucleus</location>
    </subcellularLocation>
</comment>
<dbReference type="OrthoDB" id="1711508at2759"/>
<dbReference type="SUPFAM" id="SSF54236">
    <property type="entry name" value="Ubiquitin-like"/>
    <property type="match status" value="1"/>
</dbReference>
<dbReference type="InterPro" id="IPR004274">
    <property type="entry name" value="FCP1_dom"/>
</dbReference>
<dbReference type="PROSITE" id="PS50969">
    <property type="entry name" value="FCP1"/>
    <property type="match status" value="1"/>
</dbReference>
<dbReference type="InterPro" id="IPR051658">
    <property type="entry name" value="UBLCP1"/>
</dbReference>
<dbReference type="PANTHER" id="PTHR48493">
    <property type="entry name" value="UBIQUITIN-LIKE DOMAIN-CONTAINING CTD PHOSPHATASE 1"/>
    <property type="match status" value="1"/>
</dbReference>
<dbReference type="Gene3D" id="3.10.20.90">
    <property type="entry name" value="Phosphatidylinositol 3-kinase Catalytic Subunit, Chain A, domain 1"/>
    <property type="match status" value="1"/>
</dbReference>
<accession>A0A7M7MBT7</accession>
<dbReference type="NCBIfam" id="TIGR02245">
    <property type="entry name" value="HAD_IIID1"/>
    <property type="match status" value="1"/>
</dbReference>
<dbReference type="GO" id="GO:0090364">
    <property type="term" value="P:regulation of proteasome assembly"/>
    <property type="evidence" value="ECO:0007669"/>
    <property type="project" value="InterPro"/>
</dbReference>
<keyword evidence="2" id="KW-0378">Hydrolase</keyword>
<keyword evidence="3" id="KW-0539">Nucleus</keyword>
<dbReference type="InterPro" id="IPR011943">
    <property type="entry name" value="HAD-SF_hydro_IIID"/>
</dbReference>
<dbReference type="OMA" id="TVHTPKY"/>
<dbReference type="GO" id="GO:0004722">
    <property type="term" value="F:protein serine/threonine phosphatase activity"/>
    <property type="evidence" value="ECO:0007669"/>
    <property type="project" value="TreeGrafter"/>
</dbReference>
<dbReference type="RefSeq" id="XP_022664835.1">
    <property type="nucleotide sequence ID" value="XM_022809100.1"/>
</dbReference>
<reference evidence="5" key="1">
    <citation type="submission" date="2021-01" db="UniProtKB">
        <authorList>
            <consortium name="EnsemblMetazoa"/>
        </authorList>
    </citation>
    <scope>IDENTIFICATION</scope>
</reference>
<dbReference type="InterPro" id="IPR036412">
    <property type="entry name" value="HAD-like_sf"/>
</dbReference>
<dbReference type="EnsemblMetazoa" id="XM_022809100">
    <property type="protein sequence ID" value="XP_022664835"/>
    <property type="gene ID" value="LOC111251943"/>
</dbReference>
<protein>
    <recommendedName>
        <fullName evidence="4">FCP1 homology domain-containing protein</fullName>
    </recommendedName>
</protein>